<keyword evidence="2" id="KW-1185">Reference proteome</keyword>
<dbReference type="Proteomes" id="UP000325315">
    <property type="component" value="Unassembled WGS sequence"/>
</dbReference>
<comment type="caution">
    <text evidence="1">The sequence shown here is derived from an EMBL/GenBank/DDBJ whole genome shotgun (WGS) entry which is preliminary data.</text>
</comment>
<keyword evidence="1" id="KW-0489">Methyltransferase</keyword>
<protein>
    <submittedName>
        <fullName evidence="1">Pyridoxal-phosphate-dependent serine hydroxymethyltransferase</fullName>
    </submittedName>
</protein>
<dbReference type="OrthoDB" id="1936908at2759"/>
<accession>A0A5B6UWG1</accession>
<evidence type="ECO:0000313" key="1">
    <source>
        <dbReference type="EMBL" id="KAA3461327.1"/>
    </source>
</evidence>
<organism evidence="1 2">
    <name type="scientific">Gossypium australe</name>
    <dbReference type="NCBI Taxonomy" id="47621"/>
    <lineage>
        <taxon>Eukaryota</taxon>
        <taxon>Viridiplantae</taxon>
        <taxon>Streptophyta</taxon>
        <taxon>Embryophyta</taxon>
        <taxon>Tracheophyta</taxon>
        <taxon>Spermatophyta</taxon>
        <taxon>Magnoliopsida</taxon>
        <taxon>eudicotyledons</taxon>
        <taxon>Gunneridae</taxon>
        <taxon>Pentapetalae</taxon>
        <taxon>rosids</taxon>
        <taxon>malvids</taxon>
        <taxon>Malvales</taxon>
        <taxon>Malvaceae</taxon>
        <taxon>Malvoideae</taxon>
        <taxon>Gossypium</taxon>
    </lineage>
</organism>
<gene>
    <name evidence="1" type="ORF">EPI10_027903</name>
</gene>
<evidence type="ECO:0000313" key="2">
    <source>
        <dbReference type="Proteomes" id="UP000325315"/>
    </source>
</evidence>
<reference evidence="2" key="1">
    <citation type="journal article" date="2019" name="Plant Biotechnol. J.">
        <title>Genome sequencing of the Australian wild diploid species Gossypium australe highlights disease resistance and delayed gland morphogenesis.</title>
        <authorList>
            <person name="Cai Y."/>
            <person name="Cai X."/>
            <person name="Wang Q."/>
            <person name="Wang P."/>
            <person name="Zhang Y."/>
            <person name="Cai C."/>
            <person name="Xu Y."/>
            <person name="Wang K."/>
            <person name="Zhou Z."/>
            <person name="Wang C."/>
            <person name="Geng S."/>
            <person name="Li B."/>
            <person name="Dong Q."/>
            <person name="Hou Y."/>
            <person name="Wang H."/>
            <person name="Ai P."/>
            <person name="Liu Z."/>
            <person name="Yi F."/>
            <person name="Sun M."/>
            <person name="An G."/>
            <person name="Cheng J."/>
            <person name="Zhang Y."/>
            <person name="Shi Q."/>
            <person name="Xie Y."/>
            <person name="Shi X."/>
            <person name="Chang Y."/>
            <person name="Huang F."/>
            <person name="Chen Y."/>
            <person name="Hong S."/>
            <person name="Mi L."/>
            <person name="Sun Q."/>
            <person name="Zhang L."/>
            <person name="Zhou B."/>
            <person name="Peng R."/>
            <person name="Zhang X."/>
            <person name="Liu F."/>
        </authorList>
    </citation>
    <scope>NUCLEOTIDE SEQUENCE [LARGE SCALE GENOMIC DNA]</scope>
    <source>
        <strain evidence="2">cv. PA1801</strain>
    </source>
</reference>
<name>A0A5B6UWG1_9ROSI</name>
<sequence length="114" mass="13290">MWTLVYRDETRRKDVEENDVECFRLNSYAQGKVAMKQDKCVRSENGLHFDLKNQVAPHQEQVFKTLVEKAKIVKEIKQPERVDHNKGLLWLILEIRLATVHIAINTTLMSVGKS</sequence>
<dbReference type="GO" id="GO:0008168">
    <property type="term" value="F:methyltransferase activity"/>
    <property type="evidence" value="ECO:0007669"/>
    <property type="project" value="UniProtKB-KW"/>
</dbReference>
<dbReference type="GO" id="GO:0032259">
    <property type="term" value="P:methylation"/>
    <property type="evidence" value="ECO:0007669"/>
    <property type="project" value="UniProtKB-KW"/>
</dbReference>
<keyword evidence="1" id="KW-0808">Transferase</keyword>
<dbReference type="EMBL" id="SMMG02000009">
    <property type="protein sequence ID" value="KAA3461327.1"/>
    <property type="molecule type" value="Genomic_DNA"/>
</dbReference>
<dbReference type="AlphaFoldDB" id="A0A5B6UWG1"/>
<proteinExistence type="predicted"/>